<accession>A0AAX4P511</accession>
<proteinExistence type="predicted"/>
<dbReference type="EMBL" id="CP151503">
    <property type="protein sequence ID" value="WZN60859.1"/>
    <property type="molecule type" value="Genomic_DNA"/>
</dbReference>
<organism evidence="2 3">
    <name type="scientific">Chloropicon roscoffensis</name>
    <dbReference type="NCBI Taxonomy" id="1461544"/>
    <lineage>
        <taxon>Eukaryota</taxon>
        <taxon>Viridiplantae</taxon>
        <taxon>Chlorophyta</taxon>
        <taxon>Chloropicophyceae</taxon>
        <taxon>Chloropicales</taxon>
        <taxon>Chloropicaceae</taxon>
        <taxon>Chloropicon</taxon>
    </lineage>
</organism>
<feature type="compositionally biased region" description="Polar residues" evidence="1">
    <location>
        <begin position="130"/>
        <end position="140"/>
    </location>
</feature>
<reference evidence="2 3" key="1">
    <citation type="submission" date="2024-03" db="EMBL/GenBank/DDBJ databases">
        <title>Complete genome sequence of the green alga Chloropicon roscoffensis RCC1871.</title>
        <authorList>
            <person name="Lemieux C."/>
            <person name="Pombert J.-F."/>
            <person name="Otis C."/>
            <person name="Turmel M."/>
        </authorList>
    </citation>
    <scope>NUCLEOTIDE SEQUENCE [LARGE SCALE GENOMIC DNA]</scope>
    <source>
        <strain evidence="2 3">RCC1871</strain>
    </source>
</reference>
<feature type="region of interest" description="Disordered" evidence="1">
    <location>
        <begin position="121"/>
        <end position="140"/>
    </location>
</feature>
<name>A0AAX4P511_9CHLO</name>
<feature type="compositionally biased region" description="Polar residues" evidence="1">
    <location>
        <begin position="362"/>
        <end position="377"/>
    </location>
</feature>
<dbReference type="Proteomes" id="UP001472866">
    <property type="component" value="Chromosome 03"/>
</dbReference>
<feature type="region of interest" description="Disordered" evidence="1">
    <location>
        <begin position="277"/>
        <end position="296"/>
    </location>
</feature>
<feature type="region of interest" description="Disordered" evidence="1">
    <location>
        <begin position="353"/>
        <end position="377"/>
    </location>
</feature>
<sequence length="377" mass="41641">MSDDQPVTLSQEGGRQLSPEMWAAVQEELHDFLEEGKVTITPGGALPKENPGPFSRKRKMQPNLPGTHMLVDGTADVLVQVEQTLQRANIPGLRVGRSKHRSSDHVAHRITNMSLAVADTASETAHKMSSDQPVTLSQEGGRQLSPEMWAAVQEELRDLLEGGQIIIEQGGLDPSSRKRNKRPKINPPGLAGTHMRVYGTADVLDQVEQTLQRANITALRVGRAKFLQSGLRVRKDRSKRRNNPVTLSQEGGRQLSLEMWAAVQEELRDLLEARQITIEPKGPSSKEHKKRPENHLPGHQMLVEGTADVLVQVEQTLQRANIPGLRVGRSKHRSSDHVAHRITNMSLAVADTASETAHKMSSDQPVTLSQTIDGRTF</sequence>
<feature type="region of interest" description="Disordered" evidence="1">
    <location>
        <begin position="168"/>
        <end position="190"/>
    </location>
</feature>
<evidence type="ECO:0000313" key="3">
    <source>
        <dbReference type="Proteomes" id="UP001472866"/>
    </source>
</evidence>
<protein>
    <submittedName>
        <fullName evidence="2">Uncharacterized protein</fullName>
    </submittedName>
</protein>
<gene>
    <name evidence="2" type="ORF">HKI87_03g23930</name>
</gene>
<evidence type="ECO:0000256" key="1">
    <source>
        <dbReference type="SAM" id="MobiDB-lite"/>
    </source>
</evidence>
<dbReference type="AlphaFoldDB" id="A0AAX4P511"/>
<keyword evidence="3" id="KW-1185">Reference proteome</keyword>
<evidence type="ECO:0000313" key="2">
    <source>
        <dbReference type="EMBL" id="WZN60859.1"/>
    </source>
</evidence>